<dbReference type="GO" id="GO:0005634">
    <property type="term" value="C:nucleus"/>
    <property type="evidence" value="ECO:0007669"/>
    <property type="project" value="UniProtKB-SubCell"/>
</dbReference>
<dbReference type="CDD" id="cd00136">
    <property type="entry name" value="PDZ_canonical"/>
    <property type="match status" value="1"/>
</dbReference>
<dbReference type="InterPro" id="IPR051583">
    <property type="entry name" value="YAP1"/>
</dbReference>
<dbReference type="PANTHER" id="PTHR17616">
    <property type="entry name" value="YES-ASSOCIATED PROTEIN YAP1 FAMILY MEMBER"/>
    <property type="match status" value="1"/>
</dbReference>
<dbReference type="SUPFAM" id="SSF50156">
    <property type="entry name" value="PDZ domain-like"/>
    <property type="match status" value="1"/>
</dbReference>
<dbReference type="GO" id="GO:0005737">
    <property type="term" value="C:cytoplasm"/>
    <property type="evidence" value="ECO:0007669"/>
    <property type="project" value="UniProtKB-SubCell"/>
</dbReference>
<evidence type="ECO:0008006" key="10">
    <source>
        <dbReference type="Google" id="ProtNLM"/>
    </source>
</evidence>
<evidence type="ECO:0000256" key="2">
    <source>
        <dbReference type="ARBA" id="ARBA00004496"/>
    </source>
</evidence>
<proteinExistence type="predicted"/>
<feature type="domain" description="WW" evidence="6">
    <location>
        <begin position="169"/>
        <end position="202"/>
    </location>
</feature>
<dbReference type="EMBL" id="QUSY01000664">
    <property type="protein sequence ID" value="RHY27999.1"/>
    <property type="molecule type" value="Genomic_DNA"/>
</dbReference>
<dbReference type="InterPro" id="IPR036020">
    <property type="entry name" value="WW_dom_sf"/>
</dbReference>
<accession>A0A3R6V8S1</accession>
<dbReference type="PROSITE" id="PS50106">
    <property type="entry name" value="PDZ"/>
    <property type="match status" value="1"/>
</dbReference>
<dbReference type="PROSITE" id="PS50020">
    <property type="entry name" value="WW_DOMAIN_2"/>
    <property type="match status" value="1"/>
</dbReference>
<evidence type="ECO:0000313" key="8">
    <source>
        <dbReference type="EMBL" id="RHY27999.1"/>
    </source>
</evidence>
<organism evidence="8 9">
    <name type="scientific">Aphanomyces invadans</name>
    <dbReference type="NCBI Taxonomy" id="157072"/>
    <lineage>
        <taxon>Eukaryota</taxon>
        <taxon>Sar</taxon>
        <taxon>Stramenopiles</taxon>
        <taxon>Oomycota</taxon>
        <taxon>Saprolegniomycetes</taxon>
        <taxon>Saprolegniales</taxon>
        <taxon>Verrucalvaceae</taxon>
        <taxon>Aphanomyces</taxon>
    </lineage>
</organism>
<dbReference type="VEuPathDB" id="FungiDB:H310_01156"/>
<dbReference type="GO" id="GO:0045944">
    <property type="term" value="P:positive regulation of transcription by RNA polymerase II"/>
    <property type="evidence" value="ECO:0007669"/>
    <property type="project" value="TreeGrafter"/>
</dbReference>
<comment type="caution">
    <text evidence="8">The sequence shown here is derived from an EMBL/GenBank/DDBJ whole genome shotgun (WGS) entry which is preliminary data.</text>
</comment>
<dbReference type="Pfam" id="PF00595">
    <property type="entry name" value="PDZ"/>
    <property type="match status" value="1"/>
</dbReference>
<evidence type="ECO:0000313" key="9">
    <source>
        <dbReference type="Proteomes" id="UP000285060"/>
    </source>
</evidence>
<dbReference type="GO" id="GO:0035329">
    <property type="term" value="P:hippo signaling"/>
    <property type="evidence" value="ECO:0007669"/>
    <property type="project" value="TreeGrafter"/>
</dbReference>
<gene>
    <name evidence="8" type="ORF">DYB32_006341</name>
</gene>
<evidence type="ECO:0000256" key="4">
    <source>
        <dbReference type="ARBA" id="ARBA00023242"/>
    </source>
</evidence>
<keyword evidence="9" id="KW-1185">Reference proteome</keyword>
<dbReference type="PROSITE" id="PS01159">
    <property type="entry name" value="WW_DOMAIN_1"/>
    <property type="match status" value="1"/>
</dbReference>
<dbReference type="Gene3D" id="2.30.42.10">
    <property type="match status" value="1"/>
</dbReference>
<reference evidence="8 9" key="1">
    <citation type="submission" date="2018-08" db="EMBL/GenBank/DDBJ databases">
        <title>Aphanomyces genome sequencing and annotation.</title>
        <authorList>
            <person name="Minardi D."/>
            <person name="Oidtmann B."/>
            <person name="Van Der Giezen M."/>
            <person name="Studholme D.J."/>
        </authorList>
    </citation>
    <scope>NUCLEOTIDE SEQUENCE [LARGE SCALE GENOMIC DNA]</scope>
    <source>
        <strain evidence="8 9">NJM0002</strain>
    </source>
</reference>
<dbReference type="GO" id="GO:0003713">
    <property type="term" value="F:transcription coactivator activity"/>
    <property type="evidence" value="ECO:0007669"/>
    <property type="project" value="TreeGrafter"/>
</dbReference>
<evidence type="ECO:0000256" key="1">
    <source>
        <dbReference type="ARBA" id="ARBA00004123"/>
    </source>
</evidence>
<dbReference type="SMART" id="SM00228">
    <property type="entry name" value="PDZ"/>
    <property type="match status" value="1"/>
</dbReference>
<dbReference type="InterPro" id="IPR001202">
    <property type="entry name" value="WW_dom"/>
</dbReference>
<feature type="region of interest" description="Disordered" evidence="5">
    <location>
        <begin position="121"/>
        <end position="169"/>
    </location>
</feature>
<protein>
    <recommendedName>
        <fullName evidence="10">WW domain-containing protein</fullName>
    </recommendedName>
</protein>
<evidence type="ECO:0000256" key="5">
    <source>
        <dbReference type="SAM" id="MobiDB-lite"/>
    </source>
</evidence>
<dbReference type="InterPro" id="IPR036034">
    <property type="entry name" value="PDZ_sf"/>
</dbReference>
<dbReference type="Proteomes" id="UP000285060">
    <property type="component" value="Unassembled WGS sequence"/>
</dbReference>
<feature type="domain" description="PDZ" evidence="7">
    <location>
        <begin position="224"/>
        <end position="307"/>
    </location>
</feature>
<dbReference type="SUPFAM" id="SSF51045">
    <property type="entry name" value="WW domain"/>
    <property type="match status" value="1"/>
</dbReference>
<dbReference type="Gene3D" id="2.20.70.10">
    <property type="match status" value="1"/>
</dbReference>
<dbReference type="PANTHER" id="PTHR17616:SF8">
    <property type="entry name" value="TRANSCRIPTIONAL COACTIVATOR YORKIE"/>
    <property type="match status" value="1"/>
</dbReference>
<keyword evidence="4" id="KW-0539">Nucleus</keyword>
<evidence type="ECO:0000259" key="6">
    <source>
        <dbReference type="PROSITE" id="PS50020"/>
    </source>
</evidence>
<evidence type="ECO:0000256" key="3">
    <source>
        <dbReference type="ARBA" id="ARBA00022490"/>
    </source>
</evidence>
<sequence>MMTWLRGDIGVVSLLVHHGADMAAVDEEGQTVNKSLEIKLNAYKTQLQQLPGISSSVDSTTAPNTSKIANTANLATLTRQVVEKDELIAALKATLDDVARETTQMEKLIVVQMDTIAELKHTSPAGPVPVPLPDGDNESKSTHPDSQQSEGESIPADDGQLHKIDDFDTPLPPGWEMRVTNSGNVYFVHTKSKVTTWVDPRTHPIQVQTTAPGDPTPFPTPTTHYSIEFHEKRHIGIMFQPNFPVDQGAVVHRVLPDTPAALAKQVQPGHQLVAVNGHPIQDAVFKHVMLLLKGGYRPLILTFDRAAEKLKDQAMELIHNGLNYCFDDRALLWRSIVATRTESENLRHDANETIRFLHLRRILLHHDMSSSTLEQTKLVDPYARFKTLVFPETHTSDSNMAAEPTECDVWLIGRRGVIETTEENSDTILYYGAYFEVTDSVHDSPKDGMRWLPCSDHAVEPPPVVQHKRATVDSWIVSGAGVAAVNGIYVLSGKYEGASKYTSIMGLELFRKRFSLETNDFGNVEDMAVSGVTASGEELPLPAKFRAIYNERDFRVMQQIGSWLATQEMKAKTRAEAIKESHRKVHQDTIQKLVMALSGLRLVTVHVIEAIEKWRKHIQLMGRMSTLYTTEADEVKYGWSASITVTTGKLLYKGSNAFHSKAHAHYGGPHAEEKVGHDALAAPTVIVGRYVFLSCGVHFAIESDDKMSNTRKKKSSCIECRTKAVAAADSWSPTYLTQFEVLDMLRLQRAQQVFLHEIQRTNTATESNDASLPSAPIASAQPMDEVAIFRRVQALYWDRCAALRIQHIRPARAFRQPNVWCRLDAGEWANFRVRGKHLRHLLFHKQLYDTGAKTHSNRRVFIQKLRTYMQLGWEQVDRHDMEALLLEAEVLRGDVFQTSVCSVAKQFVLAAIATASRNACSEIEKPAFSTILKLDGEHVVVSWHSLFHASSPLSSGQPCLYCLRQPHQASIHASGFKFQKDQVICCCQAEHSPERVLVRAYNPATSELYRIKLGNDRMRQILRPRVDGRACELKPLPTDRILNYDPKYAKGRRRTCWEPIFEAQAAQCHEKVVEALLQKVTAWRALHTNNLQVKKRTWAAFQKAKAQVERADSALQESVLRTKDAMAFSERAKTSLMGEQPWDDLENANNWKLLVAKRLIAREVADKEAQLELARMEWFHAEMNEASTRACTAEAKVVRFENAAAFAKRVRLRANEFRAMANTAHLMMVTALRTLSGLLALRFTSSLPIRRNLTFLDTKQEHIHVMPSKLHTVVHGRVCHVVIHENWGDLTVQLYEPRSRQFWTCKVPLADTIHALRVSPTKLQHWLLCVRTNRYSDAVFEPILQNIVLCDNAAIFQVRKSAGKIVYRGVRFVRHRYLLVTMREDMWQHLVISAIGLDEKSNVHGDIHLDPSGRRAMFPGLPTPTQAEFLSLMGMLAIEPKPLSIRLQDGSVVASAIHGFNAWVNKSKCECDRSEAGALMISS</sequence>
<comment type="subcellular location">
    <subcellularLocation>
        <location evidence="2">Cytoplasm</location>
    </subcellularLocation>
    <subcellularLocation>
        <location evidence="1">Nucleus</location>
    </subcellularLocation>
</comment>
<dbReference type="InterPro" id="IPR001478">
    <property type="entry name" value="PDZ"/>
</dbReference>
<evidence type="ECO:0000259" key="7">
    <source>
        <dbReference type="PROSITE" id="PS50106"/>
    </source>
</evidence>
<dbReference type="SMART" id="SM00456">
    <property type="entry name" value="WW"/>
    <property type="match status" value="1"/>
</dbReference>
<keyword evidence="3" id="KW-0963">Cytoplasm</keyword>
<dbReference type="VEuPathDB" id="FungiDB:H310_01155"/>
<name>A0A3R6V8S1_9STRA</name>
<dbReference type="CDD" id="cd00201">
    <property type="entry name" value="WW"/>
    <property type="match status" value="1"/>
</dbReference>
<dbReference type="Pfam" id="PF00397">
    <property type="entry name" value="WW"/>
    <property type="match status" value="1"/>
</dbReference>